<comment type="caution">
    <text evidence="2">The sequence shown here is derived from an EMBL/GenBank/DDBJ whole genome shotgun (WGS) entry which is preliminary data.</text>
</comment>
<evidence type="ECO:0000313" key="2">
    <source>
        <dbReference type="EMBL" id="KAJ3096930.1"/>
    </source>
</evidence>
<feature type="region of interest" description="Disordered" evidence="1">
    <location>
        <begin position="91"/>
        <end position="126"/>
    </location>
</feature>
<dbReference type="EMBL" id="JADGJH010002556">
    <property type="protein sequence ID" value="KAJ3096930.1"/>
    <property type="molecule type" value="Genomic_DNA"/>
</dbReference>
<reference evidence="2" key="1">
    <citation type="submission" date="2020-05" db="EMBL/GenBank/DDBJ databases">
        <title>Phylogenomic resolution of chytrid fungi.</title>
        <authorList>
            <person name="Stajich J.E."/>
            <person name="Amses K."/>
            <person name="Simmons R."/>
            <person name="Seto K."/>
            <person name="Myers J."/>
            <person name="Bonds A."/>
            <person name="Quandt C.A."/>
            <person name="Barry K."/>
            <person name="Liu P."/>
            <person name="Grigoriev I."/>
            <person name="Longcore J.E."/>
            <person name="James T.Y."/>
        </authorList>
    </citation>
    <scope>NUCLEOTIDE SEQUENCE</scope>
    <source>
        <strain evidence="2">JEL0513</strain>
    </source>
</reference>
<protein>
    <submittedName>
        <fullName evidence="2">Uncharacterized protein</fullName>
    </submittedName>
</protein>
<feature type="region of interest" description="Disordered" evidence="1">
    <location>
        <begin position="59"/>
        <end position="79"/>
    </location>
</feature>
<keyword evidence="3" id="KW-1185">Reference proteome</keyword>
<name>A0AAD5XCA6_9FUNG</name>
<feature type="region of interest" description="Disordered" evidence="1">
    <location>
        <begin position="1"/>
        <end position="46"/>
    </location>
</feature>
<feature type="compositionally biased region" description="Polar residues" evidence="1">
    <location>
        <begin position="59"/>
        <end position="77"/>
    </location>
</feature>
<proteinExistence type="predicted"/>
<evidence type="ECO:0000256" key="1">
    <source>
        <dbReference type="SAM" id="MobiDB-lite"/>
    </source>
</evidence>
<dbReference type="AlphaFoldDB" id="A0AAD5XCA6"/>
<feature type="non-terminal residue" evidence="2">
    <location>
        <position position="126"/>
    </location>
</feature>
<accession>A0AAD5XCA6</accession>
<organism evidence="2 3">
    <name type="scientific">Physocladia obscura</name>
    <dbReference type="NCBI Taxonomy" id="109957"/>
    <lineage>
        <taxon>Eukaryota</taxon>
        <taxon>Fungi</taxon>
        <taxon>Fungi incertae sedis</taxon>
        <taxon>Chytridiomycota</taxon>
        <taxon>Chytridiomycota incertae sedis</taxon>
        <taxon>Chytridiomycetes</taxon>
        <taxon>Chytridiales</taxon>
        <taxon>Chytriomycetaceae</taxon>
        <taxon>Physocladia</taxon>
    </lineage>
</organism>
<dbReference type="Proteomes" id="UP001211907">
    <property type="component" value="Unassembled WGS sequence"/>
</dbReference>
<evidence type="ECO:0000313" key="3">
    <source>
        <dbReference type="Proteomes" id="UP001211907"/>
    </source>
</evidence>
<gene>
    <name evidence="2" type="ORF">HK100_005469</name>
</gene>
<sequence>MFGRQVEPSDSEPNSPRTDLQPPQYPRPSDHEPKGGSNLLSPIDPASKRVKSAALISSYFQSSSNTTEPSTLTNPPRNLTAPVYVVPAHQSLLNRNGHGGKRSVSGRKPKRTDPFEIVTQNSTSNS</sequence>
<feature type="compositionally biased region" description="Basic residues" evidence="1">
    <location>
        <begin position="98"/>
        <end position="110"/>
    </location>
</feature>